<feature type="region of interest" description="Disordered" evidence="1">
    <location>
        <begin position="300"/>
        <end position="323"/>
    </location>
</feature>
<comment type="caution">
    <text evidence="3">The sequence shown here is derived from an EMBL/GenBank/DDBJ whole genome shotgun (WGS) entry which is preliminary data.</text>
</comment>
<accession>A0ABV5YPG9</accession>
<evidence type="ECO:0000259" key="2">
    <source>
        <dbReference type="Pfam" id="PF13452"/>
    </source>
</evidence>
<organism evidence="3 4">
    <name type="scientific">Actinoallomurus acaciae</name>
    <dbReference type="NCBI Taxonomy" id="502577"/>
    <lineage>
        <taxon>Bacteria</taxon>
        <taxon>Bacillati</taxon>
        <taxon>Actinomycetota</taxon>
        <taxon>Actinomycetes</taxon>
        <taxon>Streptosporangiales</taxon>
        <taxon>Thermomonosporaceae</taxon>
        <taxon>Actinoallomurus</taxon>
    </lineage>
</organism>
<dbReference type="Pfam" id="PF13452">
    <property type="entry name" value="FAS1_DH_region"/>
    <property type="match status" value="1"/>
</dbReference>
<evidence type="ECO:0000256" key="1">
    <source>
        <dbReference type="SAM" id="MobiDB-lite"/>
    </source>
</evidence>
<sequence length="323" mass="34875">MNTTTAAEGLKEARYELVTVPEEFGPVRVRVDEAKVLGYAFAQADFGAWHFGDSPFGGPVAHPLVLANDLLFLFYQHYDGNTARGLHTHERLTFHAPIRVGETVTITGAYTDKYERRGQGYVVLEAEARGEDGRLLVTHHGREIMRTRAGDVVGRSSAGARGRRVRGETDPSLGVAERPAAGLVPGTALPALTRRFDQDQMNAFSWAGRGFVNVHTSAAVAAEQGLDRTIVQAQQQTGVIVTAMTRFFGAAWFTSGSLDLRFVRPALCGDELTVHAAVCSQDDRRLELEVWVTKPDGTGTARGWASANGPEATEGPVSCVPGL</sequence>
<name>A0ABV5YPG9_9ACTN</name>
<feature type="domain" description="FAS1-like dehydratase" evidence="2">
    <location>
        <begin position="74"/>
        <end position="135"/>
    </location>
</feature>
<dbReference type="CDD" id="cd03441">
    <property type="entry name" value="R_hydratase_like"/>
    <property type="match status" value="2"/>
</dbReference>
<dbReference type="EMBL" id="JBHLZP010000326">
    <property type="protein sequence ID" value="MFB9836937.1"/>
    <property type="molecule type" value="Genomic_DNA"/>
</dbReference>
<dbReference type="InterPro" id="IPR039569">
    <property type="entry name" value="FAS1-like_DH_region"/>
</dbReference>
<dbReference type="SUPFAM" id="SSF54637">
    <property type="entry name" value="Thioesterase/thiol ester dehydrase-isomerase"/>
    <property type="match status" value="2"/>
</dbReference>
<dbReference type="RefSeq" id="WP_378209727.1">
    <property type="nucleotide sequence ID" value="NZ_JBHLZP010000326.1"/>
</dbReference>
<dbReference type="InterPro" id="IPR029069">
    <property type="entry name" value="HotDog_dom_sf"/>
</dbReference>
<dbReference type="Gene3D" id="3.10.129.10">
    <property type="entry name" value="Hotdog Thioesterase"/>
    <property type="match status" value="2"/>
</dbReference>
<protein>
    <submittedName>
        <fullName evidence="3">MaoC family dehydratase N-terminal domain-containing protein</fullName>
    </submittedName>
</protein>
<gene>
    <name evidence="3" type="ORF">ACFFNX_32670</name>
</gene>
<dbReference type="Proteomes" id="UP001589627">
    <property type="component" value="Unassembled WGS sequence"/>
</dbReference>
<keyword evidence="4" id="KW-1185">Reference proteome</keyword>
<evidence type="ECO:0000313" key="4">
    <source>
        <dbReference type="Proteomes" id="UP001589627"/>
    </source>
</evidence>
<evidence type="ECO:0000313" key="3">
    <source>
        <dbReference type="EMBL" id="MFB9836937.1"/>
    </source>
</evidence>
<proteinExistence type="predicted"/>
<reference evidence="3 4" key="1">
    <citation type="submission" date="2024-09" db="EMBL/GenBank/DDBJ databases">
        <authorList>
            <person name="Sun Q."/>
            <person name="Mori K."/>
        </authorList>
    </citation>
    <scope>NUCLEOTIDE SEQUENCE [LARGE SCALE GENOMIC DNA]</scope>
    <source>
        <strain evidence="3 4">TBRC 0563</strain>
    </source>
</reference>
<feature type="region of interest" description="Disordered" evidence="1">
    <location>
        <begin position="153"/>
        <end position="176"/>
    </location>
</feature>